<dbReference type="CDD" id="cd06260">
    <property type="entry name" value="DUF820-like"/>
    <property type="match status" value="1"/>
</dbReference>
<dbReference type="InterPro" id="IPR012296">
    <property type="entry name" value="Nuclease_put_TT1808"/>
</dbReference>
<dbReference type="Gene3D" id="3.90.1570.10">
    <property type="entry name" value="tt1808, chain A"/>
    <property type="match status" value="1"/>
</dbReference>
<proteinExistence type="predicted"/>
<evidence type="ECO:0000313" key="2">
    <source>
        <dbReference type="EMBL" id="MBD2736682.1"/>
    </source>
</evidence>
<name>A0ABR8KAX3_9NOSO</name>
<organism evidence="2 3">
    <name type="scientific">Nostoc paludosum FACHB-159</name>
    <dbReference type="NCBI Taxonomy" id="2692908"/>
    <lineage>
        <taxon>Bacteria</taxon>
        <taxon>Bacillati</taxon>
        <taxon>Cyanobacteriota</taxon>
        <taxon>Cyanophyceae</taxon>
        <taxon>Nostocales</taxon>
        <taxon>Nostocaceae</taxon>
        <taxon>Nostoc</taxon>
    </lineage>
</organism>
<dbReference type="InterPro" id="IPR011335">
    <property type="entry name" value="Restrct_endonuc-II-like"/>
</dbReference>
<dbReference type="GO" id="GO:0004519">
    <property type="term" value="F:endonuclease activity"/>
    <property type="evidence" value="ECO:0007669"/>
    <property type="project" value="UniProtKB-KW"/>
</dbReference>
<dbReference type="SUPFAM" id="SSF52980">
    <property type="entry name" value="Restriction endonuclease-like"/>
    <property type="match status" value="1"/>
</dbReference>
<keyword evidence="2" id="KW-0255">Endonuclease</keyword>
<keyword evidence="3" id="KW-1185">Reference proteome</keyword>
<dbReference type="EMBL" id="JACJTU010000023">
    <property type="protein sequence ID" value="MBD2736682.1"/>
    <property type="molecule type" value="Genomic_DNA"/>
</dbReference>
<dbReference type="RefSeq" id="WP_190957300.1">
    <property type="nucleotide sequence ID" value="NZ_JACJTU010000023.1"/>
</dbReference>
<dbReference type="PANTHER" id="PTHR34107:SF4">
    <property type="entry name" value="SLL1222 PROTEIN"/>
    <property type="match status" value="1"/>
</dbReference>
<evidence type="ECO:0000313" key="3">
    <source>
        <dbReference type="Proteomes" id="UP000637383"/>
    </source>
</evidence>
<comment type="caution">
    <text evidence="2">The sequence shown here is derived from an EMBL/GenBank/DDBJ whole genome shotgun (WGS) entry which is preliminary data.</text>
</comment>
<reference evidence="2 3" key="1">
    <citation type="journal article" date="2020" name="ISME J.">
        <title>Comparative genomics reveals insights into cyanobacterial evolution and habitat adaptation.</title>
        <authorList>
            <person name="Chen M.Y."/>
            <person name="Teng W.K."/>
            <person name="Zhao L."/>
            <person name="Hu C.X."/>
            <person name="Zhou Y.K."/>
            <person name="Han B.P."/>
            <person name="Song L.R."/>
            <person name="Shu W.S."/>
        </authorList>
    </citation>
    <scope>NUCLEOTIDE SEQUENCE [LARGE SCALE GENOMIC DNA]</scope>
    <source>
        <strain evidence="2 3">FACHB-159</strain>
    </source>
</reference>
<dbReference type="Proteomes" id="UP000637383">
    <property type="component" value="Unassembled WGS sequence"/>
</dbReference>
<dbReference type="PANTHER" id="PTHR34107">
    <property type="entry name" value="SLL0198 PROTEIN-RELATED"/>
    <property type="match status" value="1"/>
</dbReference>
<protein>
    <submittedName>
        <fullName evidence="2">Uma2 family endonuclease</fullName>
    </submittedName>
</protein>
<sequence length="190" mass="21682">MSQMLNTGVRWTTQDVELLPENEGTRYEIVDGELFMTRASHFKHQQTCGRIFRQLDVWSESTGLGEAVINPGVLFSESDNVIPDVVWATKETLALTLDEAGHLTGAPDLVVEVLSESKSDERRDKEAKLKLYSSRGVKKYWIADWRSRKLEVYRREQNQLKLLETLFSSDIIISPLLPGFSCTVNQFFPV</sequence>
<evidence type="ECO:0000259" key="1">
    <source>
        <dbReference type="Pfam" id="PF05685"/>
    </source>
</evidence>
<keyword evidence="2" id="KW-0378">Hydrolase</keyword>
<dbReference type="InterPro" id="IPR008538">
    <property type="entry name" value="Uma2"/>
</dbReference>
<gene>
    <name evidence="2" type="ORF">H6H03_22790</name>
</gene>
<feature type="domain" description="Putative restriction endonuclease" evidence="1">
    <location>
        <begin position="15"/>
        <end position="184"/>
    </location>
</feature>
<dbReference type="Pfam" id="PF05685">
    <property type="entry name" value="Uma2"/>
    <property type="match status" value="1"/>
</dbReference>
<keyword evidence="2" id="KW-0540">Nuclease</keyword>
<accession>A0ABR8KAX3</accession>